<keyword evidence="6" id="KW-1185">Reference proteome</keyword>
<dbReference type="InterPro" id="IPR013149">
    <property type="entry name" value="ADH-like_C"/>
</dbReference>
<keyword evidence="3" id="KW-0560">Oxidoreductase</keyword>
<dbReference type="SUPFAM" id="SSF51735">
    <property type="entry name" value="NAD(P)-binding Rossmann-fold domains"/>
    <property type="match status" value="1"/>
</dbReference>
<dbReference type="Pfam" id="PF08240">
    <property type="entry name" value="ADH_N"/>
    <property type="match status" value="1"/>
</dbReference>
<dbReference type="STRING" id="28094.SAMN06295900_105118"/>
<dbReference type="SUPFAM" id="SSF50129">
    <property type="entry name" value="GroES-like"/>
    <property type="match status" value="1"/>
</dbReference>
<evidence type="ECO:0000259" key="4">
    <source>
        <dbReference type="SMART" id="SM00829"/>
    </source>
</evidence>
<dbReference type="InterPro" id="IPR013154">
    <property type="entry name" value="ADH-like_N"/>
</dbReference>
<dbReference type="GeneID" id="95553799"/>
<dbReference type="InterPro" id="IPR050129">
    <property type="entry name" value="Zn_alcohol_dh"/>
</dbReference>
<dbReference type="Pfam" id="PF00107">
    <property type="entry name" value="ADH_zinc_N"/>
    <property type="match status" value="1"/>
</dbReference>
<evidence type="ECO:0000256" key="1">
    <source>
        <dbReference type="ARBA" id="ARBA00022723"/>
    </source>
</evidence>
<dbReference type="AlphaFoldDB" id="A0A1X7EB70"/>
<evidence type="ECO:0000256" key="3">
    <source>
        <dbReference type="ARBA" id="ARBA00023002"/>
    </source>
</evidence>
<evidence type="ECO:0000313" key="5">
    <source>
        <dbReference type="EMBL" id="SMF30424.1"/>
    </source>
</evidence>
<evidence type="ECO:0000256" key="2">
    <source>
        <dbReference type="ARBA" id="ARBA00022833"/>
    </source>
</evidence>
<dbReference type="PANTHER" id="PTHR43401:SF2">
    <property type="entry name" value="L-THREONINE 3-DEHYDROGENASE"/>
    <property type="match status" value="1"/>
</dbReference>
<dbReference type="InterPro" id="IPR020843">
    <property type="entry name" value="ER"/>
</dbReference>
<protein>
    <submittedName>
        <fullName evidence="5">Alcohol dehydrogenase</fullName>
    </submittedName>
</protein>
<keyword evidence="1" id="KW-0479">Metal-binding</keyword>
<dbReference type="SMART" id="SM00829">
    <property type="entry name" value="PKS_ER"/>
    <property type="match status" value="1"/>
</dbReference>
<accession>A0A1X7EB70</accession>
<organism evidence="5 6">
    <name type="scientific">Trinickia caryophylli</name>
    <name type="common">Paraburkholderia caryophylli</name>
    <dbReference type="NCBI Taxonomy" id="28094"/>
    <lineage>
        <taxon>Bacteria</taxon>
        <taxon>Pseudomonadati</taxon>
        <taxon>Pseudomonadota</taxon>
        <taxon>Betaproteobacteria</taxon>
        <taxon>Burkholderiales</taxon>
        <taxon>Burkholderiaceae</taxon>
        <taxon>Trinickia</taxon>
    </lineage>
</organism>
<feature type="domain" description="Enoyl reductase (ER)" evidence="4">
    <location>
        <begin position="10"/>
        <end position="353"/>
    </location>
</feature>
<dbReference type="GO" id="GO:0016491">
    <property type="term" value="F:oxidoreductase activity"/>
    <property type="evidence" value="ECO:0007669"/>
    <property type="project" value="UniProtKB-KW"/>
</dbReference>
<keyword evidence="2" id="KW-0862">Zinc</keyword>
<dbReference type="GO" id="GO:0046872">
    <property type="term" value="F:metal ion binding"/>
    <property type="evidence" value="ECO:0007669"/>
    <property type="project" value="UniProtKB-KW"/>
</dbReference>
<sequence length="363" mass="38049">MKAWMLDEPGRPLALRDVPTPAPRRGAVLVRMEAVPLLSYTRSYVQGRLPYAYPPCPFSPGTNGIGRIEAVGECVHAFEPGQRVLVSPYWVSDEAVPEPPQALLGLTAVGAGGTRLLEEFAHGTWRELAEFPAATLVPLAGLSAHSPERLTTLAKFAVPFGGLRRGRLAAGETVAVNGAGGAFGSAAVLDALALGARRVVATARNAQRLARIVELGGNRVVPVSLSGEVDRDTAAIRDAAQGGIDLAFDMVGQARDPNSTLAALKSLRRGGRLVLMGSMQVPLPVPYGELLSNNWELIGHFMYTRADYLALVALAASGQLPLDAVDVRVFAFADMEAAIDAASDAGALQSVVVSAGARGGWSL</sequence>
<evidence type="ECO:0000313" key="6">
    <source>
        <dbReference type="Proteomes" id="UP000192911"/>
    </source>
</evidence>
<name>A0A1X7EB70_TRICW</name>
<dbReference type="PANTHER" id="PTHR43401">
    <property type="entry name" value="L-THREONINE 3-DEHYDROGENASE"/>
    <property type="match status" value="1"/>
</dbReference>
<reference evidence="6" key="1">
    <citation type="submission" date="2017-04" db="EMBL/GenBank/DDBJ databases">
        <authorList>
            <person name="Varghese N."/>
            <person name="Submissions S."/>
        </authorList>
    </citation>
    <scope>NUCLEOTIDE SEQUENCE [LARGE SCALE GENOMIC DNA]</scope>
    <source>
        <strain evidence="6">Ballard 720</strain>
    </source>
</reference>
<dbReference type="InterPro" id="IPR036291">
    <property type="entry name" value="NAD(P)-bd_dom_sf"/>
</dbReference>
<dbReference type="Gene3D" id="3.90.180.10">
    <property type="entry name" value="Medium-chain alcohol dehydrogenases, catalytic domain"/>
    <property type="match status" value="1"/>
</dbReference>
<dbReference type="Proteomes" id="UP000192911">
    <property type="component" value="Unassembled WGS sequence"/>
</dbReference>
<dbReference type="RefSeq" id="WP_085227381.1">
    <property type="nucleotide sequence ID" value="NZ_BSQD01000004.1"/>
</dbReference>
<dbReference type="InterPro" id="IPR011032">
    <property type="entry name" value="GroES-like_sf"/>
</dbReference>
<dbReference type="EMBL" id="FXAH01000005">
    <property type="protein sequence ID" value="SMF30424.1"/>
    <property type="molecule type" value="Genomic_DNA"/>
</dbReference>
<dbReference type="Gene3D" id="3.40.50.720">
    <property type="entry name" value="NAD(P)-binding Rossmann-like Domain"/>
    <property type="match status" value="1"/>
</dbReference>
<dbReference type="OrthoDB" id="9787435at2"/>
<gene>
    <name evidence="5" type="ORF">SAMN06295900_105118</name>
</gene>
<proteinExistence type="predicted"/>